<dbReference type="Proteomes" id="UP001597151">
    <property type="component" value="Unassembled WGS sequence"/>
</dbReference>
<dbReference type="Gene3D" id="3.60.20.10">
    <property type="entry name" value="Glutamine Phosphoribosylpyrophosphate, subunit 1, domain 1"/>
    <property type="match status" value="1"/>
</dbReference>
<dbReference type="InterPro" id="IPR043146">
    <property type="entry name" value="Penicillin_amidase_N_B-knob"/>
</dbReference>
<dbReference type="EMBL" id="JBHTKR010000006">
    <property type="protein sequence ID" value="MFD1196146.1"/>
    <property type="molecule type" value="Genomic_DNA"/>
</dbReference>
<dbReference type="InterPro" id="IPR014395">
    <property type="entry name" value="Pen/GL7ACA/AHL_acylase"/>
</dbReference>
<organism evidence="5 6">
    <name type="scientific">Seohaeicola saemankumensis</name>
    <dbReference type="NCBI Taxonomy" id="481181"/>
    <lineage>
        <taxon>Bacteria</taxon>
        <taxon>Pseudomonadati</taxon>
        <taxon>Pseudomonadota</taxon>
        <taxon>Alphaproteobacteria</taxon>
        <taxon>Rhodobacterales</taxon>
        <taxon>Roseobacteraceae</taxon>
        <taxon>Seohaeicola</taxon>
    </lineage>
</organism>
<gene>
    <name evidence="5" type="ORF">ACFQ3C_15870</name>
</gene>
<comment type="caution">
    <text evidence="5">The sequence shown here is derived from an EMBL/GenBank/DDBJ whole genome shotgun (WGS) entry which is preliminary data.</text>
</comment>
<dbReference type="CDD" id="cd03747">
    <property type="entry name" value="Ntn_PGA_like"/>
    <property type="match status" value="1"/>
</dbReference>
<evidence type="ECO:0000313" key="5">
    <source>
        <dbReference type="EMBL" id="MFD1196146.1"/>
    </source>
</evidence>
<keyword evidence="2" id="KW-0378">Hydrolase</keyword>
<evidence type="ECO:0000256" key="3">
    <source>
        <dbReference type="ARBA" id="ARBA00023145"/>
    </source>
</evidence>
<dbReference type="PIRSF" id="PIRSF001227">
    <property type="entry name" value="Pen_acylase"/>
    <property type="match status" value="1"/>
</dbReference>
<dbReference type="InterPro" id="IPR002692">
    <property type="entry name" value="S45"/>
</dbReference>
<proteinExistence type="inferred from homology"/>
<dbReference type="Gene3D" id="1.10.1400.10">
    <property type="match status" value="1"/>
</dbReference>
<dbReference type="Gene3D" id="2.30.120.10">
    <property type="match status" value="1"/>
</dbReference>
<dbReference type="PANTHER" id="PTHR34218">
    <property type="entry name" value="PEPTIDASE S45 PENICILLIN AMIDASE"/>
    <property type="match status" value="1"/>
</dbReference>
<reference evidence="6" key="1">
    <citation type="journal article" date="2019" name="Int. J. Syst. Evol. Microbiol.">
        <title>The Global Catalogue of Microorganisms (GCM) 10K type strain sequencing project: providing services to taxonomists for standard genome sequencing and annotation.</title>
        <authorList>
            <consortium name="The Broad Institute Genomics Platform"/>
            <consortium name="The Broad Institute Genome Sequencing Center for Infectious Disease"/>
            <person name="Wu L."/>
            <person name="Ma J."/>
        </authorList>
    </citation>
    <scope>NUCLEOTIDE SEQUENCE [LARGE SCALE GENOMIC DNA]</scope>
    <source>
        <strain evidence="6">CCUG 55328</strain>
    </source>
</reference>
<dbReference type="InterPro" id="IPR023343">
    <property type="entry name" value="Penicillin_amidase_dom1"/>
</dbReference>
<feature type="transmembrane region" description="Helical" evidence="4">
    <location>
        <begin position="7"/>
        <end position="30"/>
    </location>
</feature>
<dbReference type="InterPro" id="IPR029055">
    <property type="entry name" value="Ntn_hydrolases_N"/>
</dbReference>
<keyword evidence="3" id="KW-0865">Zymogen</keyword>
<dbReference type="PANTHER" id="PTHR34218:SF4">
    <property type="entry name" value="ACYL-HOMOSERINE LACTONE ACYLASE QUIP"/>
    <property type="match status" value="1"/>
</dbReference>
<keyword evidence="4" id="KW-1133">Transmembrane helix</keyword>
<evidence type="ECO:0000313" key="6">
    <source>
        <dbReference type="Proteomes" id="UP001597151"/>
    </source>
</evidence>
<dbReference type="Gene3D" id="1.10.439.10">
    <property type="entry name" value="Penicillin Amidohydrolase, domain 1"/>
    <property type="match status" value="1"/>
</dbReference>
<evidence type="ECO:0000256" key="1">
    <source>
        <dbReference type="ARBA" id="ARBA00006586"/>
    </source>
</evidence>
<protein>
    <submittedName>
        <fullName evidence="5">Penicillin acylase family protein</fullName>
    </submittedName>
</protein>
<dbReference type="Pfam" id="PF01804">
    <property type="entry name" value="Penicil_amidase"/>
    <property type="match status" value="1"/>
</dbReference>
<keyword evidence="6" id="KW-1185">Reference proteome</keyword>
<keyword evidence="4" id="KW-0472">Membrane</keyword>
<name>A0ABW3TGY4_9RHOB</name>
<sequence>MVRVIQWLLRIAGGLIILAVAGIALVYWFASRSLPDYDRVVTIPEGVAQPAAAVEIVRDNANVPHIFGASDADVFYGLGYAHAQDRLWQMMTMRRTVQGRLSEIFGPRTLPIDTLIRRLDLYTLAQRSVEVQDTRTAAALVAYANGVNARLAEINEGALGRGAPEMFLFNAPVAPWQPADSIAMIKLMALQLSGHMAAEIKRARTSLALPDPARLVDILPDAPGSGVAALPSYANLFEADLPRFAMTGEMPADRLSPFHSFEMAGASNAWAAAGQRSANGGTLLASDPHLGFSAPTIWYLARMELSAGGVIGGTIPGIPIVLSGRSEDLGWGITSSYLDDQDLFIEQLNPDNPEEYLTPEGYKTFETRPSIVNIKGAPPVTLTLRWTENGPVLPGSHANLGSITPPGHVASLAWTALTPADTTMSAGLALMYASTVQEALTAGEGFIAPSQNLTLVDGVQIALKTIGLAPRRDAQHQSQGRIPSPGWIASNRWQGALPYDSNPEFVNPQGGILGNTNNKIVNRPFPLNVSHVWGDSQRVQRWQRLMQMREVHTRDSFIEAQLDTVSVTAQSLLSLVAADLWFTGSAAPEGTRTRQRQRALDLLANWNGEMNEHLPEPLIYAAWLRALQDRLIRDDIGPLADEFTHVEPLFIERVYRDVDGASAWCDVIQSAPVETCTDMARLALDDALIWIEERYGPQIEALRWGDAHQATHDHPALGEVPLLRYFVNIRQSTSGGDQTLLRGRTSGKGNDPFLNVHGAGYRGVYDFADPDSSVFVTSTGQSGHFLSRHYDDLGELWRRGEYIPMSLDEDLARAAAVGVTVLQPR</sequence>
<evidence type="ECO:0000256" key="2">
    <source>
        <dbReference type="ARBA" id="ARBA00022801"/>
    </source>
</evidence>
<keyword evidence="4" id="KW-0812">Transmembrane</keyword>
<comment type="similarity">
    <text evidence="1">Belongs to the peptidase S45 family.</text>
</comment>
<evidence type="ECO:0000256" key="4">
    <source>
        <dbReference type="SAM" id="Phobius"/>
    </source>
</evidence>
<dbReference type="InterPro" id="IPR043147">
    <property type="entry name" value="Penicillin_amidase_A-knob"/>
</dbReference>
<dbReference type="SUPFAM" id="SSF56235">
    <property type="entry name" value="N-terminal nucleophile aminohydrolases (Ntn hydrolases)"/>
    <property type="match status" value="1"/>
</dbReference>
<dbReference type="RefSeq" id="WP_380793801.1">
    <property type="nucleotide sequence ID" value="NZ_JBHTKR010000006.1"/>
</dbReference>
<accession>A0ABW3TGY4</accession>